<dbReference type="PANTHER" id="PTHR23159">
    <property type="entry name" value="CENTROSOMAL PROTEIN 2"/>
    <property type="match status" value="1"/>
</dbReference>
<dbReference type="RefSeq" id="WP_092262726.1">
    <property type="nucleotide sequence ID" value="NZ_FNZA01000001.1"/>
</dbReference>
<keyword evidence="1" id="KW-0175">Coiled coil</keyword>
<evidence type="ECO:0000256" key="1">
    <source>
        <dbReference type="SAM" id="Coils"/>
    </source>
</evidence>
<feature type="coiled-coil region" evidence="1">
    <location>
        <begin position="809"/>
        <end position="836"/>
    </location>
</feature>
<keyword evidence="6" id="KW-1185">Reference proteome</keyword>
<organism evidence="5 6">
    <name type="scientific">Deinococcus reticulitermitis</name>
    <dbReference type="NCBI Taxonomy" id="856736"/>
    <lineage>
        <taxon>Bacteria</taxon>
        <taxon>Thermotogati</taxon>
        <taxon>Deinococcota</taxon>
        <taxon>Deinococci</taxon>
        <taxon>Deinococcales</taxon>
        <taxon>Deinococcaceae</taxon>
        <taxon>Deinococcus</taxon>
    </lineage>
</organism>
<protein>
    <submittedName>
        <fullName evidence="5">Phage tail tape measure protein, TP901 family, core region</fullName>
    </submittedName>
</protein>
<gene>
    <name evidence="5" type="ORF">SAMN04488058_101289</name>
</gene>
<name>A0A1H6SFH7_9DEIO</name>
<evidence type="ECO:0000256" key="2">
    <source>
        <dbReference type="SAM" id="MobiDB-lite"/>
    </source>
</evidence>
<keyword evidence="3" id="KW-0472">Membrane</keyword>
<keyword evidence="3" id="KW-0812">Transmembrane</keyword>
<feature type="coiled-coil region" evidence="1">
    <location>
        <begin position="1527"/>
        <end position="1582"/>
    </location>
</feature>
<dbReference type="OrthoDB" id="51077at2"/>
<dbReference type="InterPro" id="IPR010090">
    <property type="entry name" value="Phage_tape_meas"/>
</dbReference>
<sequence>MTAPSLPPLSGQATLDTAPFRKGARDALNALREVTDFARKHGTMMLNAKLAGTSASAMRAQLAAALGGQPLPVTISFNAASVQAAVASLRTQLQAVVGLNLSSLTAVQAQINGQISQLTALIAQLRSLGGSGGGAGGAGAGFSAGTKALLADLEKLNNEYKRGDVNASQYAARLTALQASLRTAGAAATAGSAEFKALDGALTRTVQGLRNVETGKITQLRTELSGARAAFDAAAASATTLAQRQAATGAYTAELNRVRAALTGMAASGRLTAEQLGNVNRLLAQTAREANTIRGGINVAGLSGNISNALQQLAGFVPGLSQVTGMFGAMSPAVMGVTVALGAFAAGLAGSFRTAAEFQQKMKDIQALTQPTAAGLRDLREAALNIGQPLGVGARAAAGAMLELTRAGLTAADVVGGGLTGALNLAGAAGISAAEGGKLAVAAMTAFKLSAQDMPQIADTFANFSNKTFLGAEDLSQAIASVGPVARTAGLSLNEFSGYMATLAQGGFKQMSDAGTSLKTMLLSLQSPSETAAKALDEIGLNVYDAAGNMRPLGDVLEDLRGKLRGLTEQQKNVYLKDIFGQDAIRAATILLEESADAVQKNVDAMGLQGEAARVARERMDTYTGAVQQLGASWERFQITVGDKLLPVMTELVRGLGQGLDVLQRFANGSENLVPYVTPLVGAFVALRGAAIAAAAPAIWAALLTAIGGFFTTVNAWVASNPLGALALGVSALAAAINKIMGDTASVYDQIDASNQASFESTMKRVRELTAEGTELSLTQAKLLLAIEELRAAQKGEFKGVNFWGEGIYEQDMERVERAKQRVAELTGELTTLRTEAGRHQGVKAELGGPGLSPEQAKKREEAIRKLREAIEGRAFTLRVEGMSELGAALAQLDQEFKKLRAEAEKPFAGNLNNSALLGELATLEKQRQAEAAAIRQKFAEQAARDARTFAEQAQRAELEAMQDGAAKRAALRDAEIQSVRREVSEKAAALADFPARQREVEEAGRRQVAALRQGWAQEDARLAQENAGRVLDAERSARDAVIGAMEEGLRKEAALRAAALSDLESDMAQRVAALEGYPAEQVRIEEAGRQQVEALRASWRREDARRAEEAARTVAGIERSARDSALAAMREGVEKESLLREVALADLQQSLDEQVRALEGFPAEQRRVEEAGRRQIAALRDQWMLEDERRAEEAARTVRDIERSARDATLGAMREGVQKEAALREAALSDLRENLAEQVAELEGFPAEQRRVEEAGRQQIAALRDRWAQEDQRRAQEVARALQEASRAARDAEISSIQDEGQRRAAQRARDLEDLRGSIRDRLSELEGYPEAQAEIEAAGQRQIAALRQGWHQEDERLARDAARRIAQAWQAVSDAQAQAQAAARDVETAQFELGLSRRLAALRGHALDIAELEAQAVRDRARLAEEAAQQQAMRDRARLARERDTALSADGLSAEERRAIWAKYHADLSALGSQEQQDALSRLAQREAAERQAAENIRQARLKAALDPAAEAARDVEALGRQQQLAQSTAARLDLQNQITEAQEREAAELATVLDHAGHLELTDAERQDLADRLARSQHEVTLSQREQVKLQDQINGEAKELVNVYGQIVRLTGTETGVAAAQREMAGATADLGGAYEKALPYLQQFRDQSLKPEDFSAAKDALSGLVTALEAQRQKLEQLRGEYQRQRDALQSVQDVLRGFGQEFGDEGLLDNAITFNQSAYDEAKQALDTLLKGGQYDAAQLAEATKNLQSSYSGLKDSVQALGEARAREYERERERIQRESDARLKTIDAQIEAAKKKGLDTSALERERDKIVADTEKRVSDLEKRAADARKAAQDALSERTKGLGLLLKGVQEGAATAGRQVDDLGQQVQKSEKEVEGSAEKMRKSLEGAFKGVPAQAGKAGAEAGKQFMLQLQKQLKAVKLPGMTGPGAPTLPATRPAITNISQVITINGQTVNGSASPTMKSLLKGLAAEAEAECRRRRS</sequence>
<evidence type="ECO:0000259" key="4">
    <source>
        <dbReference type="Pfam" id="PF10145"/>
    </source>
</evidence>
<accession>A0A1H6SFH7</accession>
<evidence type="ECO:0000313" key="5">
    <source>
        <dbReference type="EMBL" id="SEI66738.1"/>
    </source>
</evidence>
<feature type="transmembrane region" description="Helical" evidence="3">
    <location>
        <begin position="698"/>
        <end position="718"/>
    </location>
</feature>
<dbReference type="Pfam" id="PF10145">
    <property type="entry name" value="PhageMin_Tail"/>
    <property type="match status" value="1"/>
</dbReference>
<feature type="domain" description="Phage tail tape measure protein" evidence="4">
    <location>
        <begin position="380"/>
        <end position="581"/>
    </location>
</feature>
<feature type="coiled-coil region" evidence="1">
    <location>
        <begin position="1663"/>
        <end position="1700"/>
    </location>
</feature>
<keyword evidence="3" id="KW-1133">Transmembrane helix</keyword>
<dbReference type="PANTHER" id="PTHR23159:SF31">
    <property type="entry name" value="CENTROSOME-ASSOCIATED PROTEIN CEP250 ISOFORM X1"/>
    <property type="match status" value="1"/>
</dbReference>
<feature type="compositionally biased region" description="Basic and acidic residues" evidence="2">
    <location>
        <begin position="1301"/>
        <end position="1310"/>
    </location>
</feature>
<evidence type="ECO:0000256" key="3">
    <source>
        <dbReference type="SAM" id="Phobius"/>
    </source>
</evidence>
<feature type="coiled-coil region" evidence="1">
    <location>
        <begin position="1818"/>
        <end position="1888"/>
    </location>
</feature>
<dbReference type="NCBIfam" id="TIGR01760">
    <property type="entry name" value="tape_meas_TP901"/>
    <property type="match status" value="1"/>
</dbReference>
<dbReference type="EMBL" id="FNZA01000001">
    <property type="protein sequence ID" value="SEI66738.1"/>
    <property type="molecule type" value="Genomic_DNA"/>
</dbReference>
<dbReference type="Proteomes" id="UP000199223">
    <property type="component" value="Unassembled WGS sequence"/>
</dbReference>
<reference evidence="6" key="1">
    <citation type="submission" date="2016-10" db="EMBL/GenBank/DDBJ databases">
        <authorList>
            <person name="Varghese N."/>
            <person name="Submissions S."/>
        </authorList>
    </citation>
    <scope>NUCLEOTIDE SEQUENCE [LARGE SCALE GENOMIC DNA]</scope>
    <source>
        <strain evidence="6">CGMCC 1.10218</strain>
    </source>
</reference>
<dbReference type="STRING" id="856736.SAMN04488058_101289"/>
<feature type="region of interest" description="Disordered" evidence="2">
    <location>
        <begin position="1290"/>
        <end position="1310"/>
    </location>
</feature>
<proteinExistence type="predicted"/>
<evidence type="ECO:0000313" key="6">
    <source>
        <dbReference type="Proteomes" id="UP000199223"/>
    </source>
</evidence>